<evidence type="ECO:0000313" key="2">
    <source>
        <dbReference type="EMBL" id="MBP1294300.1"/>
    </source>
</evidence>
<name>A0A8I1Y8P4_BRAEL</name>
<protein>
    <submittedName>
        <fullName evidence="2">Uncharacterized protein</fullName>
    </submittedName>
</protein>
<dbReference type="Proteomes" id="UP000673383">
    <property type="component" value="Unassembled WGS sequence"/>
</dbReference>
<evidence type="ECO:0000256" key="1">
    <source>
        <dbReference type="SAM" id="MobiDB-lite"/>
    </source>
</evidence>
<sequence length="39" mass="4600">MKTVDIIVAEIKRQAKGYDGPYIHEPDERHRDYDPRTVS</sequence>
<dbReference type="AlphaFoldDB" id="A0A8I1Y8P4"/>
<gene>
    <name evidence="2" type="ORF">JOH49_004053</name>
</gene>
<organism evidence="2 3">
    <name type="scientific">Bradyrhizobium elkanii</name>
    <dbReference type="NCBI Taxonomy" id="29448"/>
    <lineage>
        <taxon>Bacteria</taxon>
        <taxon>Pseudomonadati</taxon>
        <taxon>Pseudomonadota</taxon>
        <taxon>Alphaproteobacteria</taxon>
        <taxon>Hyphomicrobiales</taxon>
        <taxon>Nitrobacteraceae</taxon>
        <taxon>Bradyrhizobium</taxon>
    </lineage>
</organism>
<comment type="caution">
    <text evidence="2">The sequence shown here is derived from an EMBL/GenBank/DDBJ whole genome shotgun (WGS) entry which is preliminary data.</text>
</comment>
<proteinExistence type="predicted"/>
<feature type="compositionally biased region" description="Basic and acidic residues" evidence="1">
    <location>
        <begin position="22"/>
        <end position="39"/>
    </location>
</feature>
<dbReference type="EMBL" id="JAFICZ010000001">
    <property type="protein sequence ID" value="MBP1294300.1"/>
    <property type="molecule type" value="Genomic_DNA"/>
</dbReference>
<reference evidence="2" key="1">
    <citation type="submission" date="2021-02" db="EMBL/GenBank/DDBJ databases">
        <title>Genomic Encyclopedia of Type Strains, Phase IV (KMG-V): Genome sequencing to study the core and pangenomes of soil and plant-associated prokaryotes.</title>
        <authorList>
            <person name="Whitman W."/>
        </authorList>
    </citation>
    <scope>NUCLEOTIDE SEQUENCE</scope>
    <source>
        <strain evidence="2">USDA 406</strain>
    </source>
</reference>
<feature type="region of interest" description="Disordered" evidence="1">
    <location>
        <begin position="18"/>
        <end position="39"/>
    </location>
</feature>
<accession>A0A8I1Y8P4</accession>
<evidence type="ECO:0000313" key="3">
    <source>
        <dbReference type="Proteomes" id="UP000673383"/>
    </source>
</evidence>